<feature type="transmembrane region" description="Helical" evidence="10">
    <location>
        <begin position="418"/>
        <end position="438"/>
    </location>
</feature>
<dbReference type="Pfam" id="PF01699">
    <property type="entry name" value="Na_Ca_ex"/>
    <property type="match status" value="2"/>
</dbReference>
<feature type="transmembrane region" description="Helical" evidence="10">
    <location>
        <begin position="88"/>
        <end position="106"/>
    </location>
</feature>
<feature type="transmembrane region" description="Helical" evidence="10">
    <location>
        <begin position="244"/>
        <end position="263"/>
    </location>
</feature>
<dbReference type="InterPro" id="IPR004798">
    <property type="entry name" value="CAX-like"/>
</dbReference>
<dbReference type="NCBIfam" id="TIGR00846">
    <property type="entry name" value="caca2"/>
    <property type="match status" value="1"/>
</dbReference>
<feature type="transmembrane region" description="Helical" evidence="10">
    <location>
        <begin position="214"/>
        <end position="232"/>
    </location>
</feature>
<sequence length="460" mass="49637">MAALRKTSLAATTIRQQFTKTASQTNIHNMPAEDGGPNGRADPNERTGLLSRITTTDSGTPYYKHENAFIKYPFLVLHVTWEILRTNYVNVLLVFVPVGILAGVLNWKPALQFIFNFIAIIPLAALLAFATEELAVPLGQTIGGLLNATFGNAVELIVSIIALQKNEIRIVQASMLGSILSNILLVLGCCFFAGGLKYREQSFNSTVASTMSSLMTVATSSLIIPATLYAVMSNNKAQEDNIMILSRGTSIILLLIYVAYLYFQLKSHADLFDETEAQEEEDSEPQLLGPWAAGIVLVIITLLVAACAEYLVGSIDEIVKQAHISKTFIGLILIPIVGNAAEHVTAVIVAWKNKMDLAIGVAIGSSLQIAIFVTPFLVVLGWIMNRPMTLHFETFETVSFFLASLVVVLLIQDGKSNYLEGLLCLGMYAIIALAFYVLPDDAGSGLNLGNGLSSLFGGGA</sequence>
<feature type="domain" description="Sodium/calcium exchanger membrane region" evidence="12">
    <location>
        <begin position="110"/>
        <end position="265"/>
    </location>
</feature>
<feature type="transmembrane region" description="Helical" evidence="10">
    <location>
        <begin position="113"/>
        <end position="130"/>
    </location>
</feature>
<gene>
    <name evidence="13" type="primary">VCX1</name>
    <name evidence="13" type="ORF">CLCR_10151</name>
</gene>
<feature type="transmembrane region" description="Helical" evidence="10">
    <location>
        <begin position="357"/>
        <end position="383"/>
    </location>
</feature>
<proteinExistence type="inferred from homology"/>
<evidence type="ECO:0000313" key="13">
    <source>
        <dbReference type="EMBL" id="OCT53278.1"/>
    </source>
</evidence>
<evidence type="ECO:0000256" key="5">
    <source>
        <dbReference type="ARBA" id="ARBA00022692"/>
    </source>
</evidence>
<keyword evidence="7 10" id="KW-1133">Transmembrane helix</keyword>
<evidence type="ECO:0000259" key="12">
    <source>
        <dbReference type="Pfam" id="PF01699"/>
    </source>
</evidence>
<evidence type="ECO:0000256" key="2">
    <source>
        <dbReference type="ARBA" id="ARBA00008170"/>
    </source>
</evidence>
<protein>
    <recommendedName>
        <fullName evidence="10">Vacuolar calcium ion transporter</fullName>
    </recommendedName>
</protein>
<dbReference type="AlphaFoldDB" id="A0A1C1CXX5"/>
<evidence type="ECO:0000256" key="3">
    <source>
        <dbReference type="ARBA" id="ARBA00022448"/>
    </source>
</evidence>
<dbReference type="Proteomes" id="UP000094526">
    <property type="component" value="Unassembled WGS sequence"/>
</dbReference>
<dbReference type="Gene3D" id="1.20.1420.30">
    <property type="entry name" value="NCX, central ion-binding region"/>
    <property type="match status" value="2"/>
</dbReference>
<dbReference type="PANTHER" id="PTHR31503:SF22">
    <property type="entry name" value="VACUOLAR CALCIUM ION TRANSPORTER"/>
    <property type="match status" value="1"/>
</dbReference>
<dbReference type="NCBIfam" id="TIGR00378">
    <property type="entry name" value="cax"/>
    <property type="match status" value="1"/>
</dbReference>
<name>A0A1C1CXX5_9EURO</name>
<dbReference type="GO" id="GO:0015386">
    <property type="term" value="F:potassium:proton antiporter activity"/>
    <property type="evidence" value="ECO:0007669"/>
    <property type="project" value="EnsemblFungi"/>
</dbReference>
<dbReference type="GO" id="GO:0012505">
    <property type="term" value="C:endomembrane system"/>
    <property type="evidence" value="ECO:0007669"/>
    <property type="project" value="UniProtKB-SubCell"/>
</dbReference>
<dbReference type="GO" id="GO:0015369">
    <property type="term" value="F:calcium:proton antiporter activity"/>
    <property type="evidence" value="ECO:0007669"/>
    <property type="project" value="UniProtKB-UniRule"/>
</dbReference>
<comment type="caution">
    <text evidence="13">The sequence shown here is derived from an EMBL/GenBank/DDBJ whole genome shotgun (WGS) entry which is preliminary data.</text>
</comment>
<dbReference type="STRING" id="86049.A0A1C1CXX5"/>
<feature type="transmembrane region" description="Helical" evidence="10">
    <location>
        <begin position="291"/>
        <end position="315"/>
    </location>
</feature>
<keyword evidence="10" id="KW-0050">Antiport</keyword>
<accession>A0A1C1CXX5</accession>
<comment type="subcellular location">
    <subcellularLocation>
        <location evidence="1">Endomembrane system</location>
        <topology evidence="1">Multi-pass membrane protein</topology>
    </subcellularLocation>
    <subcellularLocation>
        <location evidence="10">Vacuole membrane</location>
    </subcellularLocation>
</comment>
<evidence type="ECO:0000256" key="7">
    <source>
        <dbReference type="ARBA" id="ARBA00022989"/>
    </source>
</evidence>
<keyword evidence="3 10" id="KW-0813">Transport</keyword>
<feature type="region of interest" description="Disordered" evidence="11">
    <location>
        <begin position="25"/>
        <end position="46"/>
    </location>
</feature>
<dbReference type="InterPro" id="IPR004713">
    <property type="entry name" value="CaH_exchang"/>
</dbReference>
<feature type="transmembrane region" description="Helical" evidence="10">
    <location>
        <begin position="327"/>
        <end position="351"/>
    </location>
</feature>
<keyword evidence="6 10" id="KW-0106">Calcium</keyword>
<dbReference type="eggNOG" id="KOG1397">
    <property type="taxonomic scope" value="Eukaryota"/>
</dbReference>
<dbReference type="FunFam" id="1.20.1420.30:FF:000011">
    <property type="entry name" value="Vacuolar calcium ion transporter"/>
    <property type="match status" value="1"/>
</dbReference>
<dbReference type="VEuPathDB" id="FungiDB:G647_00238"/>
<dbReference type="GO" id="GO:0000329">
    <property type="term" value="C:fungal-type vacuole membrane"/>
    <property type="evidence" value="ECO:0007669"/>
    <property type="project" value="EnsemblFungi"/>
</dbReference>
<evidence type="ECO:0000256" key="8">
    <source>
        <dbReference type="ARBA" id="ARBA00023065"/>
    </source>
</evidence>
<keyword evidence="4 10" id="KW-0109">Calcium transport</keyword>
<keyword evidence="14" id="KW-1185">Reference proteome</keyword>
<evidence type="ECO:0000256" key="4">
    <source>
        <dbReference type="ARBA" id="ARBA00022568"/>
    </source>
</evidence>
<dbReference type="OrthoDB" id="1699231at2759"/>
<comment type="function">
    <text evidence="10">Has a role in promoting intracellular calcium ion sequestration via the exchange of calcium ions for hydrogen ions across the vacuolar membrane. Involved also in manganese ion homeostasis via its uptake into the vacuole.</text>
</comment>
<feature type="transmembrane region" description="Helical" evidence="10">
    <location>
        <begin position="175"/>
        <end position="194"/>
    </location>
</feature>
<feature type="transmembrane region" description="Helical" evidence="10">
    <location>
        <begin position="395"/>
        <end position="412"/>
    </location>
</feature>
<comment type="similarity">
    <text evidence="2 10">Belongs to the Ca(2+):cation antiporter (CaCA) (TC 2.A.19) family.</text>
</comment>
<dbReference type="FunFam" id="1.20.1420.30:FF:000021">
    <property type="entry name" value="Vacuolar calcium ion transporter"/>
    <property type="match status" value="1"/>
</dbReference>
<keyword evidence="8 10" id="KW-0406">Ion transport</keyword>
<evidence type="ECO:0000256" key="9">
    <source>
        <dbReference type="ARBA" id="ARBA00023136"/>
    </source>
</evidence>
<organism evidence="13 14">
    <name type="scientific">Cladophialophora carrionii</name>
    <dbReference type="NCBI Taxonomy" id="86049"/>
    <lineage>
        <taxon>Eukaryota</taxon>
        <taxon>Fungi</taxon>
        <taxon>Dikarya</taxon>
        <taxon>Ascomycota</taxon>
        <taxon>Pezizomycotina</taxon>
        <taxon>Eurotiomycetes</taxon>
        <taxon>Chaetothyriomycetidae</taxon>
        <taxon>Chaetothyriales</taxon>
        <taxon>Herpotrichiellaceae</taxon>
        <taxon>Cladophialophora</taxon>
    </lineage>
</organism>
<reference evidence="14" key="1">
    <citation type="submission" date="2015-07" db="EMBL/GenBank/DDBJ databases">
        <authorList>
            <person name="Teixeira M.M."/>
            <person name="Souza R.C."/>
            <person name="Almeida L.G."/>
            <person name="Vicente V.A."/>
            <person name="de Hoog S."/>
            <person name="Bocca A.L."/>
            <person name="de Almeida S.R."/>
            <person name="Vasconcelos A.T."/>
            <person name="Felipe M.S."/>
        </authorList>
    </citation>
    <scope>NUCLEOTIDE SEQUENCE [LARGE SCALE GENOMIC DNA]</scope>
    <source>
        <strain evidence="14">KSF</strain>
    </source>
</reference>
<evidence type="ECO:0000256" key="10">
    <source>
        <dbReference type="RuleBase" id="RU365028"/>
    </source>
</evidence>
<dbReference type="GO" id="GO:0006874">
    <property type="term" value="P:intracellular calcium ion homeostasis"/>
    <property type="evidence" value="ECO:0007669"/>
    <property type="project" value="EnsemblFungi"/>
</dbReference>
<keyword evidence="10" id="KW-0926">Vacuole</keyword>
<dbReference type="PANTHER" id="PTHR31503">
    <property type="entry name" value="VACUOLAR CALCIUM ION TRANSPORTER"/>
    <property type="match status" value="1"/>
</dbReference>
<dbReference type="InterPro" id="IPR004837">
    <property type="entry name" value="NaCa_Exmemb"/>
</dbReference>
<dbReference type="InterPro" id="IPR044880">
    <property type="entry name" value="NCX_ion-bd_dom_sf"/>
</dbReference>
<evidence type="ECO:0000313" key="14">
    <source>
        <dbReference type="Proteomes" id="UP000094526"/>
    </source>
</evidence>
<dbReference type="EMBL" id="LGRB01000008">
    <property type="protein sequence ID" value="OCT53278.1"/>
    <property type="molecule type" value="Genomic_DNA"/>
</dbReference>
<dbReference type="VEuPathDB" id="FungiDB:CLCR_10151"/>
<evidence type="ECO:0000256" key="1">
    <source>
        <dbReference type="ARBA" id="ARBA00004127"/>
    </source>
</evidence>
<evidence type="ECO:0000256" key="6">
    <source>
        <dbReference type="ARBA" id="ARBA00022837"/>
    </source>
</evidence>
<feature type="transmembrane region" description="Helical" evidence="10">
    <location>
        <begin position="142"/>
        <end position="163"/>
    </location>
</feature>
<keyword evidence="5 10" id="KW-0812">Transmembrane</keyword>
<feature type="domain" description="Sodium/calcium exchanger membrane region" evidence="12">
    <location>
        <begin position="295"/>
        <end position="436"/>
    </location>
</feature>
<evidence type="ECO:0000256" key="11">
    <source>
        <dbReference type="SAM" id="MobiDB-lite"/>
    </source>
</evidence>
<keyword evidence="9 10" id="KW-0472">Membrane</keyword>